<keyword evidence="2" id="KW-1185">Reference proteome</keyword>
<evidence type="ECO:0000313" key="2">
    <source>
        <dbReference type="Proteomes" id="UP000030170"/>
    </source>
</evidence>
<reference evidence="1 2" key="1">
    <citation type="journal article" date="2014" name="Mol. Ecol.">
        <title>Evolution of Synechococcus.</title>
        <authorList>
            <person name="Dvorak P."/>
            <person name="Casamatta D."/>
            <person name="Hasler P."/>
            <person name="Poulickova A."/>
            <person name="Ondrej V."/>
            <person name="Sanges R."/>
        </authorList>
    </citation>
    <scope>NUCLEOTIDE SEQUENCE [LARGE SCALE GENOMIC DNA]</scope>
    <source>
        <strain evidence="1 2">CAUP A 1101</strain>
    </source>
</reference>
<dbReference type="EMBL" id="JJML01000006">
    <property type="protein sequence ID" value="KGF73632.1"/>
    <property type="molecule type" value="Genomic_DNA"/>
</dbReference>
<name>A0A098TP36_9CYAN</name>
<gene>
    <name evidence="1" type="ORF">DO97_16840</name>
</gene>
<comment type="caution">
    <text evidence="1">The sequence shown here is derived from an EMBL/GenBank/DDBJ whole genome shotgun (WGS) entry which is preliminary data.</text>
</comment>
<dbReference type="STRING" id="1497020.DO97_16840"/>
<dbReference type="InterPro" id="IPR036736">
    <property type="entry name" value="ACP-like_sf"/>
</dbReference>
<organism evidence="1 2">
    <name type="scientific">Neosynechococcus sphagnicola sy1</name>
    <dbReference type="NCBI Taxonomy" id="1497020"/>
    <lineage>
        <taxon>Bacteria</taxon>
        <taxon>Bacillati</taxon>
        <taxon>Cyanobacteriota</taxon>
        <taxon>Cyanophyceae</taxon>
        <taxon>Neosynechococcales</taxon>
        <taxon>Neosynechococcaceae</taxon>
        <taxon>Neosynechococcus</taxon>
    </lineage>
</organism>
<dbReference type="OrthoDB" id="583239at2"/>
<protein>
    <submittedName>
        <fullName evidence="1">Acyl carrier protein</fullName>
    </submittedName>
</protein>
<accession>A0A098TP36</accession>
<proteinExistence type="predicted"/>
<dbReference type="AlphaFoldDB" id="A0A098TP36"/>
<sequence length="97" mass="11298">MILDRADIQLKVINVLKDMTIDWELDLQGGINMKTRLMEDLAFESLDIVQLVVSLEKTFEQNGLPFARLFMRDDEYVDEILVGELVDFLAENIVRHE</sequence>
<dbReference type="SUPFAM" id="SSF47336">
    <property type="entry name" value="ACP-like"/>
    <property type="match status" value="1"/>
</dbReference>
<evidence type="ECO:0000313" key="1">
    <source>
        <dbReference type="EMBL" id="KGF73632.1"/>
    </source>
</evidence>
<dbReference type="Proteomes" id="UP000030170">
    <property type="component" value="Unassembled WGS sequence"/>
</dbReference>
<dbReference type="Gene3D" id="1.10.1200.10">
    <property type="entry name" value="ACP-like"/>
    <property type="match status" value="1"/>
</dbReference>